<dbReference type="EMBL" id="JANBPK010001062">
    <property type="protein sequence ID" value="KAJ2926410.1"/>
    <property type="molecule type" value="Genomic_DNA"/>
</dbReference>
<evidence type="ECO:0000313" key="3">
    <source>
        <dbReference type="EMBL" id="KAJ2926410.1"/>
    </source>
</evidence>
<evidence type="ECO:0000259" key="2">
    <source>
        <dbReference type="Pfam" id="PF24883"/>
    </source>
</evidence>
<sequence length="524" mass="59562">MTGAAGAGKSALQQTIAEICGRNKTLGSSFFFSANDSSRNTLKAVVPTIAYQLGSANIMLKKWITIAVENDRLIFSKSLKTQVFALIVQPFRRLKADLGLGINSLPYAILIDGLDECMKEERQAELLTVIKQCFLESDLPFRIFIASRPEWAIRTALEPGGDLHGKAYHIQLSDDYDASEDIARYLRRRFQPIGTRIGNTGWFTEADIQALVRAASGQFIYAATVVKYILERRSSPVERLDIVLTWTPHVHQSARPFEALDILYTNILSAAKEAYEEIDTHKERDFLLFLRAYQLNASSGLFWGAPRFPVHLLSALLGLENRGELFLLSDLRSLVTFDNEGDGKMRLRFYHKSFSDFMDQESRSQDLFCPASRVRAHIPGCLLRAIVRCPLEYDSLPKTWKELPLPAARRDQLFMAIRYLPWFCSNPVPASDELVDFTENDGWQKVDKLLPLMDRWGSAIGQQGWTSRLSAIFDHLKERKPELTPFLTENLEKWKRLIWDLPLEDWDGGEKKRAGQESNGVPQP</sequence>
<feature type="domain" description="Nephrocystin 3-like N-terminal" evidence="2">
    <location>
        <begin position="2"/>
        <end position="148"/>
    </location>
</feature>
<dbReference type="InterPro" id="IPR056884">
    <property type="entry name" value="NPHP3-like_N"/>
</dbReference>
<keyword evidence="1" id="KW-0677">Repeat</keyword>
<keyword evidence="4" id="KW-1185">Reference proteome</keyword>
<dbReference type="OrthoDB" id="3027122at2759"/>
<evidence type="ECO:0000313" key="4">
    <source>
        <dbReference type="Proteomes" id="UP001140091"/>
    </source>
</evidence>
<dbReference type="AlphaFoldDB" id="A0A9W8J8L9"/>
<protein>
    <recommendedName>
        <fullName evidence="2">Nephrocystin 3-like N-terminal domain-containing protein</fullName>
    </recommendedName>
</protein>
<dbReference type="SUPFAM" id="SSF52540">
    <property type="entry name" value="P-loop containing nucleoside triphosphate hydrolases"/>
    <property type="match status" value="1"/>
</dbReference>
<evidence type="ECO:0000256" key="1">
    <source>
        <dbReference type="ARBA" id="ARBA00022737"/>
    </source>
</evidence>
<comment type="caution">
    <text evidence="3">The sequence shown here is derived from an EMBL/GenBank/DDBJ whole genome shotgun (WGS) entry which is preliminary data.</text>
</comment>
<dbReference type="PANTHER" id="PTHR10039:SF14">
    <property type="entry name" value="NACHT DOMAIN-CONTAINING PROTEIN"/>
    <property type="match status" value="1"/>
</dbReference>
<dbReference type="InterPro" id="IPR027417">
    <property type="entry name" value="P-loop_NTPase"/>
</dbReference>
<gene>
    <name evidence="3" type="ORF">H1R20_g10686</name>
</gene>
<name>A0A9W8J8L9_9AGAR</name>
<proteinExistence type="predicted"/>
<dbReference type="PANTHER" id="PTHR10039">
    <property type="entry name" value="AMELOGENIN"/>
    <property type="match status" value="1"/>
</dbReference>
<organism evidence="3 4">
    <name type="scientific">Candolleomyces eurysporus</name>
    <dbReference type="NCBI Taxonomy" id="2828524"/>
    <lineage>
        <taxon>Eukaryota</taxon>
        <taxon>Fungi</taxon>
        <taxon>Dikarya</taxon>
        <taxon>Basidiomycota</taxon>
        <taxon>Agaricomycotina</taxon>
        <taxon>Agaricomycetes</taxon>
        <taxon>Agaricomycetidae</taxon>
        <taxon>Agaricales</taxon>
        <taxon>Agaricineae</taxon>
        <taxon>Psathyrellaceae</taxon>
        <taxon>Candolleomyces</taxon>
    </lineage>
</organism>
<reference evidence="3" key="1">
    <citation type="submission" date="2022-06" db="EMBL/GenBank/DDBJ databases">
        <title>Genome Sequence of Candolleomyces eurysporus.</title>
        <authorList>
            <person name="Buettner E."/>
        </authorList>
    </citation>
    <scope>NUCLEOTIDE SEQUENCE</scope>
    <source>
        <strain evidence="3">VTCC 930004</strain>
    </source>
</reference>
<dbReference type="Proteomes" id="UP001140091">
    <property type="component" value="Unassembled WGS sequence"/>
</dbReference>
<accession>A0A9W8J8L9</accession>
<feature type="non-terminal residue" evidence="3">
    <location>
        <position position="524"/>
    </location>
</feature>
<dbReference type="Pfam" id="PF24883">
    <property type="entry name" value="NPHP3_N"/>
    <property type="match status" value="1"/>
</dbReference>